<dbReference type="InterPro" id="IPR003719">
    <property type="entry name" value="Phenazine_PhzF-like"/>
</dbReference>
<dbReference type="PANTHER" id="PTHR13774:SF17">
    <property type="entry name" value="PHENAZINE BIOSYNTHESIS-LIKE DOMAIN-CONTAINING PROTEIN"/>
    <property type="match status" value="1"/>
</dbReference>
<organism evidence="3 4">
    <name type="scientific">Mycolicibacterium vulneris</name>
    <dbReference type="NCBI Taxonomy" id="547163"/>
    <lineage>
        <taxon>Bacteria</taxon>
        <taxon>Bacillati</taxon>
        <taxon>Actinomycetota</taxon>
        <taxon>Actinomycetes</taxon>
        <taxon>Mycobacteriales</taxon>
        <taxon>Mycobacteriaceae</taxon>
        <taxon>Mycolicibacterium</taxon>
    </lineage>
</organism>
<comment type="caution">
    <text evidence="3">The sequence shown here is derived from an EMBL/GenBank/DDBJ whole genome shotgun (WGS) entry which is preliminary data.</text>
</comment>
<proteinExistence type="inferred from homology"/>
<evidence type="ECO:0000313" key="3">
    <source>
        <dbReference type="EMBL" id="OSC18742.1"/>
    </source>
</evidence>
<dbReference type="GO" id="GO:0016853">
    <property type="term" value="F:isomerase activity"/>
    <property type="evidence" value="ECO:0007669"/>
    <property type="project" value="UniProtKB-KW"/>
</dbReference>
<dbReference type="AlphaFoldDB" id="A0A1X2KH69"/>
<sequence>MRIFTVDCFADRPFAGNPAAVCLLDSGWPEIEWLQQLSAELNLPATVFVRRAQPQLELRWFSPRTELALCGSGTLAAAHIMWETSEPAETLAFTTCGGVLGARREHDRRITLDFPADSPHPVPVSSKVVAALGVTPREVARGRLDLLAELDSPQIVRGLVPDLAALASLDARGLIVTAGGETGSDFVSRFFAPAAGIDEDPVTASAHCTLGAYWSKKLRKTALTGLQVSHRGGRIDLQLRDGRVDLTGRAVTITRGELAI</sequence>
<dbReference type="PANTHER" id="PTHR13774">
    <property type="entry name" value="PHENAZINE BIOSYNTHESIS PROTEIN"/>
    <property type="match status" value="1"/>
</dbReference>
<keyword evidence="2" id="KW-0413">Isomerase</keyword>
<comment type="similarity">
    <text evidence="1">Belongs to the PhzF family.</text>
</comment>
<dbReference type="Proteomes" id="UP000242320">
    <property type="component" value="Unassembled WGS sequence"/>
</dbReference>
<name>A0A1X2KH69_9MYCO</name>
<dbReference type="Gene3D" id="3.10.310.10">
    <property type="entry name" value="Diaminopimelate Epimerase, Chain A, domain 1"/>
    <property type="match status" value="2"/>
</dbReference>
<dbReference type="OrthoDB" id="9788221at2"/>
<dbReference type="Pfam" id="PF02567">
    <property type="entry name" value="PhzC-PhzF"/>
    <property type="match status" value="1"/>
</dbReference>
<dbReference type="EMBL" id="NCXM01000076">
    <property type="protein sequence ID" value="OSC18742.1"/>
    <property type="molecule type" value="Genomic_DNA"/>
</dbReference>
<dbReference type="SUPFAM" id="SSF54506">
    <property type="entry name" value="Diaminopimelate epimerase-like"/>
    <property type="match status" value="1"/>
</dbReference>
<evidence type="ECO:0000256" key="1">
    <source>
        <dbReference type="ARBA" id="ARBA00008270"/>
    </source>
</evidence>
<dbReference type="NCBIfam" id="TIGR00654">
    <property type="entry name" value="PhzF_family"/>
    <property type="match status" value="1"/>
</dbReference>
<accession>A0A1X2KH69</accession>
<gene>
    <name evidence="3" type="ORF">B8W69_29380</name>
</gene>
<dbReference type="GO" id="GO:0005737">
    <property type="term" value="C:cytoplasm"/>
    <property type="evidence" value="ECO:0007669"/>
    <property type="project" value="TreeGrafter"/>
</dbReference>
<reference evidence="3 4" key="1">
    <citation type="submission" date="2017-04" db="EMBL/GenBank/DDBJ databases">
        <title>The new phylogeny of genus Mycobacterium.</title>
        <authorList>
            <person name="Tortoli E."/>
            <person name="Trovato A."/>
            <person name="Cirillo D.M."/>
        </authorList>
    </citation>
    <scope>NUCLEOTIDE SEQUENCE [LARGE SCALE GENOMIC DNA]</scope>
    <source>
        <strain evidence="3 4">DSM 45247</strain>
    </source>
</reference>
<protein>
    <recommendedName>
        <fullName evidence="5">Oxidoreductase</fullName>
    </recommendedName>
</protein>
<keyword evidence="4" id="KW-1185">Reference proteome</keyword>
<evidence type="ECO:0000313" key="4">
    <source>
        <dbReference type="Proteomes" id="UP000242320"/>
    </source>
</evidence>
<dbReference type="RefSeq" id="WP_085293142.1">
    <property type="nucleotide sequence ID" value="NZ_NCXM01000076.1"/>
</dbReference>
<dbReference type="PIRSF" id="PIRSF016184">
    <property type="entry name" value="PhzC_PhzF"/>
    <property type="match status" value="1"/>
</dbReference>
<evidence type="ECO:0008006" key="5">
    <source>
        <dbReference type="Google" id="ProtNLM"/>
    </source>
</evidence>
<evidence type="ECO:0000256" key="2">
    <source>
        <dbReference type="ARBA" id="ARBA00023235"/>
    </source>
</evidence>